<gene>
    <name evidence="2" type="ORF">CP880_11420</name>
</gene>
<dbReference type="InterPro" id="IPR024705">
    <property type="entry name" value="Ssp411"/>
</dbReference>
<keyword evidence="3" id="KW-1185">Reference proteome</keyword>
<dbReference type="PANTHER" id="PTHR42899:SF1">
    <property type="entry name" value="SPERMATOGENESIS-ASSOCIATED PROTEIN 20"/>
    <property type="match status" value="1"/>
</dbReference>
<dbReference type="InterPro" id="IPR008928">
    <property type="entry name" value="6-hairpin_glycosidase_sf"/>
</dbReference>
<dbReference type="InterPro" id="IPR036249">
    <property type="entry name" value="Thioredoxin-like_sf"/>
</dbReference>
<protein>
    <submittedName>
        <fullName evidence="2">Thioredoxin domain-containing protein</fullName>
    </submittedName>
</protein>
<dbReference type="Proteomes" id="UP000256324">
    <property type="component" value="Unassembled WGS sequence"/>
</dbReference>
<dbReference type="SUPFAM" id="SSF52833">
    <property type="entry name" value="Thioredoxin-like"/>
    <property type="match status" value="1"/>
</dbReference>
<dbReference type="PANTHER" id="PTHR42899">
    <property type="entry name" value="SPERMATOGENESIS-ASSOCIATED PROTEIN 20"/>
    <property type="match status" value="1"/>
</dbReference>
<proteinExistence type="predicted"/>
<comment type="caution">
    <text evidence="2">The sequence shown here is derived from an EMBL/GenBank/DDBJ whole genome shotgun (WGS) entry which is preliminary data.</text>
</comment>
<dbReference type="EMBL" id="PCZS01000005">
    <property type="protein sequence ID" value="REB68159.1"/>
    <property type="molecule type" value="Genomic_DNA"/>
</dbReference>
<organism evidence="2 3">
    <name type="scientific">Cutibacterium namnetense</name>
    <dbReference type="NCBI Taxonomy" id="1574624"/>
    <lineage>
        <taxon>Bacteria</taxon>
        <taxon>Bacillati</taxon>
        <taxon>Actinomycetota</taxon>
        <taxon>Actinomycetes</taxon>
        <taxon>Propionibacteriales</taxon>
        <taxon>Propionibacteriaceae</taxon>
        <taxon>Cutibacterium</taxon>
    </lineage>
</organism>
<evidence type="ECO:0000313" key="3">
    <source>
        <dbReference type="Proteomes" id="UP000256324"/>
    </source>
</evidence>
<dbReference type="RefSeq" id="WP_115939628.1">
    <property type="nucleotide sequence ID" value="NZ_PCZS01000005.1"/>
</dbReference>
<dbReference type="CDD" id="cd02955">
    <property type="entry name" value="SSP411"/>
    <property type="match status" value="1"/>
</dbReference>
<sequence length="672" mass="74388">MPNHLGESASPYLIQHAANPVDWFPWGEEAFDVARRRDVPVMVSVGYSSCHWCHVMALESFSDPEVAEVINANVVSVKVDREERPEVDAALMQVTLAMTGQGGWPNTVFLTPEGKPFFAGTYFPPMRRGGLPGFVELVEALGEAWRERRDEVVSSAEAIVEHLRPVEEAPEAARPIAGELIEAVGADYDIVHGGFGGPTKFPNATLLDALLVKGDPTSLDMAQNTCEHLVRGGIFDQVGGGFHRYSTDSQWVVPHFEKMLYDNALLLATMARCWRRTADHDPDRRDLYSHAARRTVAWLNREMRLPNGLYAAGLDADSDDAAGHTREGIYYLWNQDLITDALGPDEAEWLRPLVHLEPFSDNDLGTVQLRGRVEWERINADMDTLLEARSRRSAPARDEKAITAWNAMLIDGLVEAGMVLREWSWVKQAHELADSLWRAHWNDGMLLRTSFHDRPGAPAVCEDYAWIALSFAGLAGATGESVWLDRAVKVLDEAVARFSAADGSFLDVEEDSSLLTVTAHTLTDDACPSPTAVMVMALRRVGLMAQRADFVERADKASAALLPVVTATPRFSGWALADFLTADEARRGLKPAGVVIAETTDEPSDLAAAAWRMAPAGSAIMRRVHDDSGFGTWFNERAPRDDRPTCWVCRGTVCFEPVTDYLDLKEPLWRRV</sequence>
<dbReference type="PIRSF" id="PIRSF006402">
    <property type="entry name" value="UCP006402_thioredoxin"/>
    <property type="match status" value="1"/>
</dbReference>
<dbReference type="SUPFAM" id="SSF48208">
    <property type="entry name" value="Six-hairpin glycosidases"/>
    <property type="match status" value="1"/>
</dbReference>
<reference evidence="2 3" key="1">
    <citation type="submission" date="2017-09" db="EMBL/GenBank/DDBJ databases">
        <authorList>
            <person name="Bumgarner R.E."/>
        </authorList>
    </citation>
    <scope>NUCLEOTIDE SEQUENCE [LARGE SCALE GENOMIC DNA]</scope>
    <source>
        <strain evidence="2 3">T34998</strain>
    </source>
</reference>
<dbReference type="InterPro" id="IPR004879">
    <property type="entry name" value="Ssp411-like_TRX"/>
</dbReference>
<name>A0ABX9I7A4_9ACTN</name>
<dbReference type="Pfam" id="PF03190">
    <property type="entry name" value="Thioredox_DsbH"/>
    <property type="match status" value="1"/>
</dbReference>
<evidence type="ECO:0000313" key="2">
    <source>
        <dbReference type="EMBL" id="REB68159.1"/>
    </source>
</evidence>
<evidence type="ECO:0000259" key="1">
    <source>
        <dbReference type="Pfam" id="PF03190"/>
    </source>
</evidence>
<dbReference type="Gene3D" id="3.40.30.10">
    <property type="entry name" value="Glutaredoxin"/>
    <property type="match status" value="1"/>
</dbReference>
<feature type="domain" description="Spermatogenesis-associated protein 20-like TRX" evidence="1">
    <location>
        <begin position="3"/>
        <end position="163"/>
    </location>
</feature>
<dbReference type="Gene3D" id="1.50.10.20">
    <property type="match status" value="1"/>
</dbReference>
<accession>A0ABX9I7A4</accession>